<keyword evidence="6" id="KW-1185">Reference proteome</keyword>
<reference evidence="4" key="1">
    <citation type="submission" date="2018-04" db="EMBL/GenBank/DDBJ databases">
        <authorList>
            <person name="Jy Z."/>
        </authorList>
    </citation>
    <scope>NUCLEOTIDE SEQUENCE</scope>
    <source>
        <strain evidence="5">AS13</strain>
        <strain evidence="4">LA18</strain>
    </source>
</reference>
<evidence type="ECO:0000256" key="2">
    <source>
        <dbReference type="PROSITE-ProRule" id="PRU00252"/>
    </source>
</evidence>
<proteinExistence type="predicted"/>
<dbReference type="SUPFAM" id="SSF50249">
    <property type="entry name" value="Nucleic acid-binding proteins"/>
    <property type="match status" value="1"/>
</dbReference>
<dbReference type="NCBIfam" id="TIGR00621">
    <property type="entry name" value="ssb"/>
    <property type="match status" value="1"/>
</dbReference>
<dbReference type="Proteomes" id="UP001172788">
    <property type="component" value="Unassembled WGS sequence"/>
</dbReference>
<dbReference type="PROSITE" id="PS50935">
    <property type="entry name" value="SSB"/>
    <property type="match status" value="1"/>
</dbReference>
<dbReference type="InterPro" id="IPR012340">
    <property type="entry name" value="NA-bd_OB-fold"/>
</dbReference>
<dbReference type="CDD" id="cd04496">
    <property type="entry name" value="SSB_OBF"/>
    <property type="match status" value="1"/>
</dbReference>
<protein>
    <recommendedName>
        <fullName evidence="3">Single-stranded DNA-binding protein</fullName>
    </recommendedName>
</protein>
<dbReference type="InterPro" id="IPR011344">
    <property type="entry name" value="ssDNA-bd"/>
</dbReference>
<sequence length="166" mass="18357">MTARKIRLMVRTWGREMSKFINRVILRGRVATQPALRFLPSDAPVCTFQLATPDGSNHTEFHKLVGYYERALEAAQYFEVGDVIYVEGHIRTRQFQTEEDKQVGRTKKRSVIEIVADDWVLCSKAGADAKKNAGAGDDAGVVPSLEPMAVDRSDGAADEGSAVPFL</sequence>
<comment type="caution">
    <text evidence="4">The sequence shown here is derived from an EMBL/GenBank/DDBJ whole genome shotgun (WGS) entry which is preliminary data.</text>
</comment>
<dbReference type="Gene3D" id="2.40.50.140">
    <property type="entry name" value="Nucleic acid-binding proteins"/>
    <property type="match status" value="1"/>
</dbReference>
<keyword evidence="1 2" id="KW-0238">DNA-binding</keyword>
<dbReference type="PANTHER" id="PTHR10302">
    <property type="entry name" value="SINGLE-STRANDED DNA-BINDING PROTEIN"/>
    <property type="match status" value="1"/>
</dbReference>
<dbReference type="InterPro" id="IPR000424">
    <property type="entry name" value="Primosome_PriB/ssb"/>
</dbReference>
<evidence type="ECO:0000313" key="7">
    <source>
        <dbReference type="Proteomes" id="UP001172791"/>
    </source>
</evidence>
<evidence type="ECO:0000256" key="3">
    <source>
        <dbReference type="RuleBase" id="RU000524"/>
    </source>
</evidence>
<dbReference type="GO" id="GO:0006260">
    <property type="term" value="P:DNA replication"/>
    <property type="evidence" value="ECO:0007669"/>
    <property type="project" value="InterPro"/>
</dbReference>
<dbReference type="Pfam" id="PF00436">
    <property type="entry name" value="SSB"/>
    <property type="match status" value="1"/>
</dbReference>
<dbReference type="EMBL" id="QAIC01000024">
    <property type="protein sequence ID" value="MDN4572053.1"/>
    <property type="molecule type" value="Genomic_DNA"/>
</dbReference>
<dbReference type="Proteomes" id="UP001172791">
    <property type="component" value="Unassembled WGS sequence"/>
</dbReference>
<evidence type="ECO:0000313" key="5">
    <source>
        <dbReference type="EMBL" id="MDN4578899.1"/>
    </source>
</evidence>
<evidence type="ECO:0000313" key="6">
    <source>
        <dbReference type="Proteomes" id="UP001172788"/>
    </source>
</evidence>
<dbReference type="PANTHER" id="PTHR10302:SF0">
    <property type="entry name" value="SINGLE-STRANDED DNA-BINDING PROTEIN, MITOCHONDRIAL"/>
    <property type="match status" value="1"/>
</dbReference>
<dbReference type="GO" id="GO:0009295">
    <property type="term" value="C:nucleoid"/>
    <property type="evidence" value="ECO:0007669"/>
    <property type="project" value="TreeGrafter"/>
</dbReference>
<dbReference type="GO" id="GO:0003697">
    <property type="term" value="F:single-stranded DNA binding"/>
    <property type="evidence" value="ECO:0007669"/>
    <property type="project" value="InterPro"/>
</dbReference>
<dbReference type="AlphaFoldDB" id="A0AAW7MH22"/>
<evidence type="ECO:0000313" key="4">
    <source>
        <dbReference type="EMBL" id="MDN4572053.1"/>
    </source>
</evidence>
<gene>
    <name evidence="4" type="ORF">DBA34_02045</name>
    <name evidence="5" type="ORF">DBB29_12315</name>
</gene>
<evidence type="ECO:0000256" key="1">
    <source>
        <dbReference type="ARBA" id="ARBA00023125"/>
    </source>
</evidence>
<organism evidence="4 7">
    <name type="scientific">Pandoraea cepalis</name>
    <dbReference type="NCBI Taxonomy" id="2508294"/>
    <lineage>
        <taxon>Bacteria</taxon>
        <taxon>Pseudomonadati</taxon>
        <taxon>Pseudomonadota</taxon>
        <taxon>Betaproteobacteria</taxon>
        <taxon>Burkholderiales</taxon>
        <taxon>Burkholderiaceae</taxon>
        <taxon>Pandoraea</taxon>
    </lineage>
</organism>
<name>A0AAW7MH22_9BURK</name>
<accession>A0AAW7MH22</accession>
<dbReference type="EMBL" id="QAID01000040">
    <property type="protein sequence ID" value="MDN4578899.1"/>
    <property type="molecule type" value="Genomic_DNA"/>
</dbReference>